<evidence type="ECO:0000256" key="1">
    <source>
        <dbReference type="ARBA" id="ARBA00001974"/>
    </source>
</evidence>
<dbReference type="RefSeq" id="XP_003655422.1">
    <property type="nucleotide sequence ID" value="XM_003655374.1"/>
</dbReference>
<dbReference type="PANTHER" id="PTHR47178">
    <property type="entry name" value="MONOOXYGENASE, FAD-BINDING"/>
    <property type="match status" value="1"/>
</dbReference>
<dbReference type="HOGENOM" id="CLU_009665_3_1_1"/>
<gene>
    <name evidence="7" type="ORF">THITE_2053969</name>
</gene>
<keyword evidence="5" id="KW-0503">Monooxygenase</keyword>
<dbReference type="EMBL" id="CP003012">
    <property type="protein sequence ID" value="AEO69086.1"/>
    <property type="molecule type" value="Genomic_DNA"/>
</dbReference>
<dbReference type="InterPro" id="IPR002938">
    <property type="entry name" value="FAD-bd"/>
</dbReference>
<dbReference type="OrthoDB" id="655030at2759"/>
<sequence>MAGFRVIIIGGGLSGPLLANGLLNNGVDFVLYERDSETAKYEGYQIRLGEGALRGFAACLTQSRTEAIMRKLGKSSGTHQTAPALYTSKFEQLVDFSKVPSYTKSSAINRVVLRDLLMEPVKAAKRVQYRREFSRYEIIRVDEGAEKVKVHFKDGSSDICDVLIGADGSRSRINHQLGLDNLVPLKSHWSFLSKGKLPRERMLELPEHLQKGPIIVFSKGISLYYALYLPEDFRNQNASKDGTKVISYDEEGASFYWGLNAPVEMVPFQKPEEIRDRRQLCLDLIKHWAPDHRMLRVGENDAEAPGVHVTMLSASTQPSLGWRGDVQRRGNDGQGHPRVWLCGDAIHAMQPNRGQGGNQALSDCADLLPQLLRLHSLAHSPTTLEVRAACKEYEAAMIPRAFAWVRKSGGSSMPVSILPSSIFAWPFLSCGGSLLTKTINSISTWTAG</sequence>
<dbReference type="Pfam" id="PF01494">
    <property type="entry name" value="FAD_binding_3"/>
    <property type="match status" value="2"/>
</dbReference>
<dbReference type="PRINTS" id="PR00420">
    <property type="entry name" value="RNGMNOXGNASE"/>
</dbReference>
<evidence type="ECO:0000256" key="2">
    <source>
        <dbReference type="ARBA" id="ARBA00022630"/>
    </source>
</evidence>
<evidence type="ECO:0000256" key="4">
    <source>
        <dbReference type="ARBA" id="ARBA00023002"/>
    </source>
</evidence>
<keyword evidence="2" id="KW-0285">Flavoprotein</keyword>
<protein>
    <recommendedName>
        <fullName evidence="6">FAD-binding domain-containing protein</fullName>
    </recommendedName>
</protein>
<dbReference type="AlphaFoldDB" id="G2RBB5"/>
<dbReference type="Proteomes" id="UP000008181">
    <property type="component" value="Chromosome 4"/>
</dbReference>
<dbReference type="GO" id="GO:0004497">
    <property type="term" value="F:monooxygenase activity"/>
    <property type="evidence" value="ECO:0007669"/>
    <property type="project" value="UniProtKB-KW"/>
</dbReference>
<feature type="domain" description="FAD-binding" evidence="6">
    <location>
        <begin position="5"/>
        <end position="180"/>
    </location>
</feature>
<dbReference type="PANTHER" id="PTHR47178:SF5">
    <property type="entry name" value="FAD-BINDING DOMAIN-CONTAINING PROTEIN"/>
    <property type="match status" value="1"/>
</dbReference>
<keyword evidence="4" id="KW-0560">Oxidoreductase</keyword>
<keyword evidence="3" id="KW-0274">FAD</keyword>
<dbReference type="GeneID" id="11524616"/>
<keyword evidence="8" id="KW-1185">Reference proteome</keyword>
<dbReference type="Gene3D" id="3.50.50.60">
    <property type="entry name" value="FAD/NAD(P)-binding domain"/>
    <property type="match status" value="1"/>
</dbReference>
<evidence type="ECO:0000259" key="6">
    <source>
        <dbReference type="Pfam" id="PF01494"/>
    </source>
</evidence>
<dbReference type="KEGG" id="ttt:THITE_2053969"/>
<evidence type="ECO:0000313" key="8">
    <source>
        <dbReference type="Proteomes" id="UP000008181"/>
    </source>
</evidence>
<name>G2RBB5_THETT</name>
<dbReference type="eggNOG" id="ENOG502SNMW">
    <property type="taxonomic scope" value="Eukaryota"/>
</dbReference>
<evidence type="ECO:0000313" key="7">
    <source>
        <dbReference type="EMBL" id="AEO69086.1"/>
    </source>
</evidence>
<dbReference type="SUPFAM" id="SSF51905">
    <property type="entry name" value="FAD/NAD(P)-binding domain"/>
    <property type="match status" value="1"/>
</dbReference>
<dbReference type="GO" id="GO:0071949">
    <property type="term" value="F:FAD binding"/>
    <property type="evidence" value="ECO:0007669"/>
    <property type="project" value="InterPro"/>
</dbReference>
<organism evidence="7 8">
    <name type="scientific">Thermothielavioides terrestris (strain ATCC 38088 / NRRL 8126)</name>
    <name type="common">Thielavia terrestris</name>
    <dbReference type="NCBI Taxonomy" id="578455"/>
    <lineage>
        <taxon>Eukaryota</taxon>
        <taxon>Fungi</taxon>
        <taxon>Dikarya</taxon>
        <taxon>Ascomycota</taxon>
        <taxon>Pezizomycotina</taxon>
        <taxon>Sordariomycetes</taxon>
        <taxon>Sordariomycetidae</taxon>
        <taxon>Sordariales</taxon>
        <taxon>Chaetomiaceae</taxon>
        <taxon>Thermothielavioides</taxon>
        <taxon>Thermothielavioides terrestris</taxon>
    </lineage>
</organism>
<reference evidence="7 8" key="1">
    <citation type="journal article" date="2011" name="Nat. Biotechnol.">
        <title>Comparative genomic analysis of the thermophilic biomass-degrading fungi Myceliophthora thermophila and Thielavia terrestris.</title>
        <authorList>
            <person name="Berka R.M."/>
            <person name="Grigoriev I.V."/>
            <person name="Otillar R."/>
            <person name="Salamov A."/>
            <person name="Grimwood J."/>
            <person name="Reid I."/>
            <person name="Ishmael N."/>
            <person name="John T."/>
            <person name="Darmond C."/>
            <person name="Moisan M.-C."/>
            <person name="Henrissat B."/>
            <person name="Coutinho P.M."/>
            <person name="Lombard V."/>
            <person name="Natvig D.O."/>
            <person name="Lindquist E."/>
            <person name="Schmutz J."/>
            <person name="Lucas S."/>
            <person name="Harris P."/>
            <person name="Powlowski J."/>
            <person name="Bellemare A."/>
            <person name="Taylor D."/>
            <person name="Butler G."/>
            <person name="de Vries R.P."/>
            <person name="Allijn I.E."/>
            <person name="van den Brink J."/>
            <person name="Ushinsky S."/>
            <person name="Storms R."/>
            <person name="Powell A.J."/>
            <person name="Paulsen I.T."/>
            <person name="Elbourne L.D.H."/>
            <person name="Baker S.E."/>
            <person name="Magnuson J."/>
            <person name="LaBoissiere S."/>
            <person name="Clutterbuck A.J."/>
            <person name="Martinez D."/>
            <person name="Wogulis M."/>
            <person name="de Leon A.L."/>
            <person name="Rey M.W."/>
            <person name="Tsang A."/>
        </authorList>
    </citation>
    <scope>NUCLEOTIDE SEQUENCE [LARGE SCALE GENOMIC DNA]</scope>
    <source>
        <strain evidence="8">ATCC 38088 / NRRL 8126</strain>
    </source>
</reference>
<proteinExistence type="predicted"/>
<accession>G2RBB5</accession>
<feature type="domain" description="FAD-binding" evidence="6">
    <location>
        <begin position="338"/>
        <end position="372"/>
    </location>
</feature>
<evidence type="ECO:0000256" key="5">
    <source>
        <dbReference type="ARBA" id="ARBA00023033"/>
    </source>
</evidence>
<evidence type="ECO:0000256" key="3">
    <source>
        <dbReference type="ARBA" id="ARBA00022827"/>
    </source>
</evidence>
<dbReference type="InterPro" id="IPR036188">
    <property type="entry name" value="FAD/NAD-bd_sf"/>
</dbReference>
<comment type="cofactor">
    <cofactor evidence="1">
        <name>FAD</name>
        <dbReference type="ChEBI" id="CHEBI:57692"/>
    </cofactor>
</comment>